<name>A0A0C2HED2_9STAP</name>
<dbReference type="AlphaFoldDB" id="A0A0C2HED2"/>
<dbReference type="Proteomes" id="UP000527860">
    <property type="component" value="Unassembled WGS sequence"/>
</dbReference>
<dbReference type="Pfam" id="PF07285">
    <property type="entry name" value="DUF1444"/>
    <property type="match status" value="1"/>
</dbReference>
<dbReference type="GeneID" id="77846051"/>
<sequence length="270" mass="31735">MNIFQLKNRIIEKLNEKRNDFQTSFDREEEMLRVERNDNGKGLDIALSKAVDKVKKDENFIEEVVYYIDETLERMKEEEISLDASAVYPVIRSSSFHKKNKKGDTFVTDDHTNETRIYYAVDFKNSYRLIDEPLLKTLGLDKEALRKLADENMKRLPVSYKKESIQENDFYFINHNDGYDATRILNTQLLDEMHDDFDGEMMVGLPHQDVLIIANVRNSVGYDIMAQMMMQYFAEGLTPITSLSFSYREKKLEPVFILGKQKNHKRGRDE</sequence>
<gene>
    <name evidence="2" type="ORF">F7P68_0012275</name>
    <name evidence="1" type="ORF">SN16_10855</name>
</gene>
<comment type="caution">
    <text evidence="1">The sequence shown here is derived from an EMBL/GenBank/DDBJ whole genome shotgun (WGS) entry which is preliminary data.</text>
</comment>
<dbReference type="InterPro" id="IPR010838">
    <property type="entry name" value="DUF1444"/>
</dbReference>
<reference evidence="2" key="3">
    <citation type="submission" date="2022-12" db="EMBL/GenBank/DDBJ databases">
        <title>Genome analysis and biological profiling of marine Salinicoccus roseus MOSEL-ME25.</title>
        <authorList>
            <person name="Mirza F.T."/>
            <person name="Xie Y."/>
            <person name="Shinwari Z.K."/>
        </authorList>
    </citation>
    <scope>NUCLEOTIDE SEQUENCE</scope>
    <source>
        <strain evidence="2">MOSEL-ME25</strain>
    </source>
</reference>
<keyword evidence="4" id="KW-1185">Reference proteome</keyword>
<dbReference type="NCBIfam" id="NF010189">
    <property type="entry name" value="PRK13668.1"/>
    <property type="match status" value="1"/>
</dbReference>
<dbReference type="OrthoDB" id="154553at2"/>
<organism evidence="1 3">
    <name type="scientific">Salinicoccus roseus</name>
    <dbReference type="NCBI Taxonomy" id="45670"/>
    <lineage>
        <taxon>Bacteria</taxon>
        <taxon>Bacillati</taxon>
        <taxon>Bacillota</taxon>
        <taxon>Bacilli</taxon>
        <taxon>Bacillales</taxon>
        <taxon>Staphylococcaceae</taxon>
        <taxon>Salinicoccus</taxon>
    </lineage>
</organism>
<protein>
    <submittedName>
        <fullName evidence="2">DUF1444 family protein</fullName>
    </submittedName>
</protein>
<dbReference type="EMBL" id="JXII01000009">
    <property type="protein sequence ID" value="KIH69999.1"/>
    <property type="molecule type" value="Genomic_DNA"/>
</dbReference>
<dbReference type="RefSeq" id="WP_040106640.1">
    <property type="nucleotide sequence ID" value="NZ_JABEVU030000001.1"/>
</dbReference>
<accession>A0A0C2HED2</accession>
<evidence type="ECO:0000313" key="3">
    <source>
        <dbReference type="Proteomes" id="UP000031546"/>
    </source>
</evidence>
<reference evidence="2" key="2">
    <citation type="submission" date="2020-04" db="EMBL/GenBank/DDBJ databases">
        <authorList>
            <person name="Tanveer F."/>
            <person name="Xie Y."/>
            <person name="Shinwari Z.K."/>
        </authorList>
    </citation>
    <scope>NUCLEOTIDE SEQUENCE</scope>
    <source>
        <strain evidence="2">MOSEL-ME25</strain>
    </source>
</reference>
<evidence type="ECO:0000313" key="2">
    <source>
        <dbReference type="EMBL" id="MDB0581300.1"/>
    </source>
</evidence>
<proteinExistence type="predicted"/>
<dbReference type="STRING" id="45670.SN16_10855"/>
<evidence type="ECO:0000313" key="4">
    <source>
        <dbReference type="Proteomes" id="UP000527860"/>
    </source>
</evidence>
<evidence type="ECO:0000313" key="1">
    <source>
        <dbReference type="EMBL" id="KIH69999.1"/>
    </source>
</evidence>
<dbReference type="EMBL" id="JABEVU030000001">
    <property type="protein sequence ID" value="MDB0581300.1"/>
    <property type="molecule type" value="Genomic_DNA"/>
</dbReference>
<reference evidence="1 3" key="1">
    <citation type="submission" date="2015-01" db="EMBL/GenBank/DDBJ databases">
        <title>Genome sequences of high lactate-tolerant strain Salinicoccus roseus W12 with industrial interest.</title>
        <authorList>
            <person name="Wang H."/>
            <person name="Yu B."/>
        </authorList>
    </citation>
    <scope>NUCLEOTIDE SEQUENCE [LARGE SCALE GENOMIC DNA]</scope>
    <source>
        <strain evidence="1 3">W12</strain>
    </source>
</reference>
<dbReference type="Proteomes" id="UP000031546">
    <property type="component" value="Unassembled WGS sequence"/>
</dbReference>